<organism evidence="3 4">
    <name type="scientific">Serratia quinivorans</name>
    <dbReference type="NCBI Taxonomy" id="137545"/>
    <lineage>
        <taxon>Bacteria</taxon>
        <taxon>Pseudomonadati</taxon>
        <taxon>Pseudomonadota</taxon>
        <taxon>Gammaproteobacteria</taxon>
        <taxon>Enterobacterales</taxon>
        <taxon>Yersiniaceae</taxon>
        <taxon>Serratia</taxon>
    </lineage>
</organism>
<sequence>MERSIRISIIDTNRHFGEGLKYALLEYFQVKGRALEILPGDVEQPSADLVFVARSEAGGRAYCDRMPIESDSRSLYISIEKTTRDGVPRKNVCSREAGTLERRASIEDLFHLLDVALRRIASISMATGACVFCIGKRLSGREKEVIFYLRLGVNQTQAAKYMQLSVKTVHTYKQSVMRKLDFRGRNELFSWLLKV</sequence>
<evidence type="ECO:0000256" key="1">
    <source>
        <dbReference type="ARBA" id="ARBA00023125"/>
    </source>
</evidence>
<gene>
    <name evidence="3" type="ORF">NCTC11544_02511</name>
</gene>
<evidence type="ECO:0000313" key="3">
    <source>
        <dbReference type="EMBL" id="SUI62603.1"/>
    </source>
</evidence>
<dbReference type="Gene3D" id="1.10.10.10">
    <property type="entry name" value="Winged helix-like DNA-binding domain superfamily/Winged helix DNA-binding domain"/>
    <property type="match status" value="1"/>
</dbReference>
<feature type="domain" description="HTH luxR-type" evidence="2">
    <location>
        <begin position="131"/>
        <end position="195"/>
    </location>
</feature>
<dbReference type="InterPro" id="IPR036388">
    <property type="entry name" value="WH-like_DNA-bd_sf"/>
</dbReference>
<keyword evidence="1" id="KW-0238">DNA-binding</keyword>
<dbReference type="SMART" id="SM00421">
    <property type="entry name" value="HTH_LUXR"/>
    <property type="match status" value="1"/>
</dbReference>
<reference evidence="3 4" key="1">
    <citation type="submission" date="2018-06" db="EMBL/GenBank/DDBJ databases">
        <authorList>
            <consortium name="Pathogen Informatics"/>
            <person name="Doyle S."/>
        </authorList>
    </citation>
    <scope>NUCLEOTIDE SEQUENCE [LARGE SCALE GENOMIC DNA]</scope>
    <source>
        <strain evidence="3 4">NCTC11544</strain>
    </source>
</reference>
<accession>A0A379ZID9</accession>
<evidence type="ECO:0000259" key="2">
    <source>
        <dbReference type="PROSITE" id="PS50043"/>
    </source>
</evidence>
<dbReference type="EMBL" id="UGYN01000002">
    <property type="protein sequence ID" value="SUI62603.1"/>
    <property type="molecule type" value="Genomic_DNA"/>
</dbReference>
<dbReference type="GO" id="GO:0006355">
    <property type="term" value="P:regulation of DNA-templated transcription"/>
    <property type="evidence" value="ECO:0007669"/>
    <property type="project" value="InterPro"/>
</dbReference>
<dbReference type="InterPro" id="IPR000792">
    <property type="entry name" value="Tscrpt_reg_LuxR_C"/>
</dbReference>
<dbReference type="SUPFAM" id="SSF46894">
    <property type="entry name" value="C-terminal effector domain of the bipartite response regulators"/>
    <property type="match status" value="1"/>
</dbReference>
<dbReference type="GO" id="GO:0003677">
    <property type="term" value="F:DNA binding"/>
    <property type="evidence" value="ECO:0007669"/>
    <property type="project" value="UniProtKB-KW"/>
</dbReference>
<evidence type="ECO:0000313" key="4">
    <source>
        <dbReference type="Proteomes" id="UP000255529"/>
    </source>
</evidence>
<proteinExistence type="predicted"/>
<name>A0A379ZID9_9GAMM</name>
<dbReference type="PRINTS" id="PR00038">
    <property type="entry name" value="HTHLUXR"/>
</dbReference>
<dbReference type="AlphaFoldDB" id="A0A379ZID9"/>
<dbReference type="InterPro" id="IPR016032">
    <property type="entry name" value="Sig_transdc_resp-reg_C-effctor"/>
</dbReference>
<dbReference type="PROSITE" id="PS50043">
    <property type="entry name" value="HTH_LUXR_2"/>
    <property type="match status" value="1"/>
</dbReference>
<protein>
    <submittedName>
        <fullName evidence="3">Fimbriae regulatory protein FimW</fullName>
    </submittedName>
</protein>
<dbReference type="Proteomes" id="UP000255529">
    <property type="component" value="Unassembled WGS sequence"/>
</dbReference>
<dbReference type="Pfam" id="PF00196">
    <property type="entry name" value="GerE"/>
    <property type="match status" value="1"/>
</dbReference>
<dbReference type="RefSeq" id="WP_041418809.1">
    <property type="nucleotide sequence ID" value="NZ_CAMIRZ010000005.1"/>
</dbReference>